<gene>
    <name evidence="1" type="ORF">LTR97_008851</name>
</gene>
<comment type="caution">
    <text evidence="1">The sequence shown here is derived from an EMBL/GenBank/DDBJ whole genome shotgun (WGS) entry which is preliminary data.</text>
</comment>
<dbReference type="EMBL" id="JAVRQU010000014">
    <property type="protein sequence ID" value="KAK5695345.1"/>
    <property type="molecule type" value="Genomic_DNA"/>
</dbReference>
<evidence type="ECO:0000313" key="2">
    <source>
        <dbReference type="Proteomes" id="UP001310594"/>
    </source>
</evidence>
<evidence type="ECO:0000313" key="1">
    <source>
        <dbReference type="EMBL" id="KAK5695345.1"/>
    </source>
</evidence>
<organism evidence="1 2">
    <name type="scientific">Elasticomyces elasticus</name>
    <dbReference type="NCBI Taxonomy" id="574655"/>
    <lineage>
        <taxon>Eukaryota</taxon>
        <taxon>Fungi</taxon>
        <taxon>Dikarya</taxon>
        <taxon>Ascomycota</taxon>
        <taxon>Pezizomycotina</taxon>
        <taxon>Dothideomycetes</taxon>
        <taxon>Dothideomycetidae</taxon>
        <taxon>Mycosphaerellales</taxon>
        <taxon>Teratosphaeriaceae</taxon>
        <taxon>Elasticomyces</taxon>
    </lineage>
</organism>
<dbReference type="AlphaFoldDB" id="A0AAN7W476"/>
<reference evidence="1" key="1">
    <citation type="submission" date="2023-08" db="EMBL/GenBank/DDBJ databases">
        <title>Black Yeasts Isolated from many extreme environments.</title>
        <authorList>
            <person name="Coleine C."/>
            <person name="Stajich J.E."/>
            <person name="Selbmann L."/>
        </authorList>
    </citation>
    <scope>NUCLEOTIDE SEQUENCE</scope>
    <source>
        <strain evidence="1">CCFEE 5810</strain>
    </source>
</reference>
<proteinExistence type="predicted"/>
<accession>A0AAN7W476</accession>
<dbReference type="Proteomes" id="UP001310594">
    <property type="component" value="Unassembled WGS sequence"/>
</dbReference>
<protein>
    <submittedName>
        <fullName evidence="1">Uncharacterized protein</fullName>
    </submittedName>
</protein>
<name>A0AAN7W476_9PEZI</name>
<sequence length="313" mass="33942">MAHTLARGLWIWNTASIITSPTGTSQLITGAQQAYVTDLYLYTAPESYASTKPQLQTFIASATEVGLRVWGLDGDRAYFGDAAGPSNFYHGIDNLTAYNDAVAPNERFFGFQADNEPSDQGDYTSFHNGIPDSALSTAPGSGLWQATQALDREMLMRSWLSMHTTAQQLLHAHGLQFGAAMPWWTENYEGGELSVSFPNASNERKGIMKYMMGLVDEFVIMSYNTDPALAAARVGAQAAYASTMPTASRPRVYASVEVTQGIGANISYGDTAGKDFKTVVMNDVATLTSSLMKYAAFGGIAIHQWSAWETMPT</sequence>